<protein>
    <recommendedName>
        <fullName evidence="3">Ferredoxin</fullName>
    </recommendedName>
</protein>
<reference evidence="1 2" key="1">
    <citation type="journal article" date="2020" name="ISME J.">
        <title>Comparative genomics reveals insights into cyanobacterial evolution and habitat adaptation.</title>
        <authorList>
            <person name="Chen M.Y."/>
            <person name="Teng W.K."/>
            <person name="Zhao L."/>
            <person name="Hu C.X."/>
            <person name="Zhou Y.K."/>
            <person name="Han B.P."/>
            <person name="Song L.R."/>
            <person name="Shu W.S."/>
        </authorList>
    </citation>
    <scope>NUCLEOTIDE SEQUENCE [LARGE SCALE GENOMIC DNA]</scope>
    <source>
        <strain evidence="1 2">FACHB-159</strain>
    </source>
</reference>
<dbReference type="EMBL" id="JACJTU010000081">
    <property type="protein sequence ID" value="MBD2739365.1"/>
    <property type="molecule type" value="Genomic_DNA"/>
</dbReference>
<sequence length="77" mass="8909">MKRPICPLEATKEWLYLESIDYICECLEACLDASMLADLREIFPRQALRVASIKVCASQREKITYWLQQLNESDLAA</sequence>
<evidence type="ECO:0000313" key="2">
    <source>
        <dbReference type="Proteomes" id="UP000637383"/>
    </source>
</evidence>
<accession>A0ABR8KMQ5</accession>
<gene>
    <name evidence="1" type="ORF">H6H03_36840</name>
</gene>
<name>A0ABR8KMQ5_9NOSO</name>
<dbReference type="Proteomes" id="UP000637383">
    <property type="component" value="Unassembled WGS sequence"/>
</dbReference>
<dbReference type="RefSeq" id="WP_190959866.1">
    <property type="nucleotide sequence ID" value="NZ_JACJTU010000081.1"/>
</dbReference>
<organism evidence="1 2">
    <name type="scientific">Nostoc paludosum FACHB-159</name>
    <dbReference type="NCBI Taxonomy" id="2692908"/>
    <lineage>
        <taxon>Bacteria</taxon>
        <taxon>Bacillati</taxon>
        <taxon>Cyanobacteriota</taxon>
        <taxon>Cyanophyceae</taxon>
        <taxon>Nostocales</taxon>
        <taxon>Nostocaceae</taxon>
        <taxon>Nostoc</taxon>
    </lineage>
</organism>
<evidence type="ECO:0008006" key="3">
    <source>
        <dbReference type="Google" id="ProtNLM"/>
    </source>
</evidence>
<comment type="caution">
    <text evidence="1">The sequence shown here is derived from an EMBL/GenBank/DDBJ whole genome shotgun (WGS) entry which is preliminary data.</text>
</comment>
<proteinExistence type="predicted"/>
<evidence type="ECO:0000313" key="1">
    <source>
        <dbReference type="EMBL" id="MBD2739365.1"/>
    </source>
</evidence>
<keyword evidence="2" id="KW-1185">Reference proteome</keyword>